<sequence>MKLHIVFRSDTQIQNLMGEATLTKDGQKLTPYCFDDNCNQKTALACIDTAPFNKGAGARKIAIQVHNPYKTYARTSAKTSHYVYIRPAEKKARLKFFYITVPPPPHTILVSKHGISRSDVSTNFTHHSQPPILHKQQVVRCFKRSTASGVTTNFHRI</sequence>
<proteinExistence type="predicted"/>
<evidence type="ECO:0000313" key="2">
    <source>
        <dbReference type="Proteomes" id="UP000825729"/>
    </source>
</evidence>
<accession>A0AAV7ELD4</accession>
<name>A0AAV7ELD4_ARIFI</name>
<gene>
    <name evidence="1" type="ORF">H6P81_009597</name>
</gene>
<evidence type="ECO:0000313" key="1">
    <source>
        <dbReference type="EMBL" id="KAG9449632.1"/>
    </source>
</evidence>
<keyword evidence="2" id="KW-1185">Reference proteome</keyword>
<reference evidence="1 2" key="1">
    <citation type="submission" date="2021-07" db="EMBL/GenBank/DDBJ databases">
        <title>The Aristolochia fimbriata genome: insights into angiosperm evolution, floral development and chemical biosynthesis.</title>
        <authorList>
            <person name="Jiao Y."/>
        </authorList>
    </citation>
    <scope>NUCLEOTIDE SEQUENCE [LARGE SCALE GENOMIC DNA]</scope>
    <source>
        <strain evidence="1">IBCAS-2021</strain>
        <tissue evidence="1">Leaf</tissue>
    </source>
</reference>
<dbReference type="Proteomes" id="UP000825729">
    <property type="component" value="Unassembled WGS sequence"/>
</dbReference>
<dbReference type="EMBL" id="JAINDJ010000004">
    <property type="protein sequence ID" value="KAG9449632.1"/>
    <property type="molecule type" value="Genomic_DNA"/>
</dbReference>
<organism evidence="1 2">
    <name type="scientific">Aristolochia fimbriata</name>
    <name type="common">White veined hardy Dutchman's pipe vine</name>
    <dbReference type="NCBI Taxonomy" id="158543"/>
    <lineage>
        <taxon>Eukaryota</taxon>
        <taxon>Viridiplantae</taxon>
        <taxon>Streptophyta</taxon>
        <taxon>Embryophyta</taxon>
        <taxon>Tracheophyta</taxon>
        <taxon>Spermatophyta</taxon>
        <taxon>Magnoliopsida</taxon>
        <taxon>Magnoliidae</taxon>
        <taxon>Piperales</taxon>
        <taxon>Aristolochiaceae</taxon>
        <taxon>Aristolochia</taxon>
    </lineage>
</organism>
<comment type="caution">
    <text evidence="1">The sequence shown here is derived from an EMBL/GenBank/DDBJ whole genome shotgun (WGS) entry which is preliminary data.</text>
</comment>
<protein>
    <submittedName>
        <fullName evidence="1">Uncharacterized protein</fullName>
    </submittedName>
</protein>
<dbReference type="AlphaFoldDB" id="A0AAV7ELD4"/>